<keyword evidence="1" id="KW-0472">Membrane</keyword>
<dbReference type="Proteomes" id="UP000005396">
    <property type="component" value="Unassembled WGS sequence"/>
</dbReference>
<dbReference type="HOGENOM" id="CLU_138370_0_0_9"/>
<comment type="caution">
    <text evidence="2">The sequence shown here is derived from an EMBL/GenBank/DDBJ whole genome shotgun (WGS) entry which is preliminary data.</text>
</comment>
<proteinExistence type="predicted"/>
<keyword evidence="1" id="KW-0812">Transmembrane</keyword>
<reference evidence="2 3" key="1">
    <citation type="submission" date="2007-08" db="EMBL/GenBank/DDBJ databases">
        <authorList>
            <person name="Fulton L."/>
            <person name="Clifton S."/>
            <person name="Fulton B."/>
            <person name="Xu J."/>
            <person name="Minx P."/>
            <person name="Pepin K.H."/>
            <person name="Johnson M."/>
            <person name="Thiruvilangam P."/>
            <person name="Bhonagiri V."/>
            <person name="Nash W.E."/>
            <person name="Mardis E.R."/>
            <person name="Wilson R.K."/>
        </authorList>
    </citation>
    <scope>NUCLEOTIDE SEQUENCE [LARGE SCALE GENOMIC DNA]</scope>
    <source>
        <strain evidence="3">ATCC BAA-613 / DSM 15670 / CCUG 46953 / JCM 12243 / WAL 16351</strain>
    </source>
</reference>
<gene>
    <name evidence="2" type="ORF">CLOBOL_06203</name>
</gene>
<sequence>MEIYNGKERCGFMYMDSFFWGGGFEIMFTLVFVLIIGIFVVTAVKGLSQWNKNNHCPRLSVTASVVSKRTNVSRHSHPNAGDATGAHGFHSTTSTSYYATFQVESGDRMELSVTGTEYGLLAEGDRGKLTFQGTRYLGFERLGNVEPV</sequence>
<evidence type="ECO:0000313" key="3">
    <source>
        <dbReference type="Proteomes" id="UP000005396"/>
    </source>
</evidence>
<keyword evidence="1" id="KW-1133">Transmembrane helix</keyword>
<name>A8S1X7_ENTBW</name>
<dbReference type="PaxDb" id="411902-CLOBOL_06203"/>
<evidence type="ECO:0000256" key="1">
    <source>
        <dbReference type="SAM" id="Phobius"/>
    </source>
</evidence>
<dbReference type="eggNOG" id="ENOG5032T7R">
    <property type="taxonomic scope" value="Bacteria"/>
</dbReference>
<evidence type="ECO:0008006" key="4">
    <source>
        <dbReference type="Google" id="ProtNLM"/>
    </source>
</evidence>
<accession>A8S1X7</accession>
<organism evidence="2 3">
    <name type="scientific">Enterocloster bolteae (strain ATCC BAA-613 / DSM 15670 / CCUG 46953 / JCM 12243 / WAL 16351)</name>
    <name type="common">Clostridium bolteae</name>
    <dbReference type="NCBI Taxonomy" id="411902"/>
    <lineage>
        <taxon>Bacteria</taxon>
        <taxon>Bacillati</taxon>
        <taxon>Bacillota</taxon>
        <taxon>Clostridia</taxon>
        <taxon>Lachnospirales</taxon>
        <taxon>Lachnospiraceae</taxon>
        <taxon>Enterocloster</taxon>
    </lineage>
</organism>
<dbReference type="Gene3D" id="2.40.50.660">
    <property type="match status" value="1"/>
</dbReference>
<protein>
    <recommendedName>
        <fullName evidence="4">DUF2500 domain-containing protein</fullName>
    </recommendedName>
</protein>
<evidence type="ECO:0000313" key="2">
    <source>
        <dbReference type="EMBL" id="EDP13638.1"/>
    </source>
</evidence>
<dbReference type="EMBL" id="ABCC02000047">
    <property type="protein sequence ID" value="EDP13638.1"/>
    <property type="molecule type" value="Genomic_DNA"/>
</dbReference>
<reference evidence="2 3" key="2">
    <citation type="submission" date="2007-09" db="EMBL/GenBank/DDBJ databases">
        <title>Draft genome sequence of Clostridium bolteae (ATCC BAA-613).</title>
        <authorList>
            <person name="Sudarsanam P."/>
            <person name="Ley R."/>
            <person name="Guruge J."/>
            <person name="Turnbaugh P.J."/>
            <person name="Mahowald M."/>
            <person name="Liep D."/>
            <person name="Gordon J."/>
        </authorList>
    </citation>
    <scope>NUCLEOTIDE SEQUENCE [LARGE SCALE GENOMIC DNA]</scope>
    <source>
        <strain evidence="3">ATCC BAA-613 / DSM 15670 / CCUG 46953 / JCM 12243 / WAL 16351</strain>
    </source>
</reference>
<dbReference type="AlphaFoldDB" id="A8S1X7"/>
<dbReference type="Pfam" id="PF10694">
    <property type="entry name" value="DUF2500"/>
    <property type="match status" value="1"/>
</dbReference>
<dbReference type="InterPro" id="IPR019635">
    <property type="entry name" value="DUF2500"/>
</dbReference>
<feature type="transmembrane region" description="Helical" evidence="1">
    <location>
        <begin position="20"/>
        <end position="44"/>
    </location>
</feature>